<organism evidence="2 3">
    <name type="scientific">Marinobacterium lutimaris</name>
    <dbReference type="NCBI Taxonomy" id="568106"/>
    <lineage>
        <taxon>Bacteria</taxon>
        <taxon>Pseudomonadati</taxon>
        <taxon>Pseudomonadota</taxon>
        <taxon>Gammaproteobacteria</taxon>
        <taxon>Oceanospirillales</taxon>
        <taxon>Oceanospirillaceae</taxon>
        <taxon>Marinobacterium</taxon>
    </lineage>
</organism>
<reference evidence="2 3" key="1">
    <citation type="submission" date="2016-10" db="EMBL/GenBank/DDBJ databases">
        <authorList>
            <person name="de Groot N.N."/>
        </authorList>
    </citation>
    <scope>NUCLEOTIDE SEQUENCE [LARGE SCALE GENOMIC DNA]</scope>
    <source>
        <strain evidence="2 3">DSM 22012</strain>
    </source>
</reference>
<dbReference type="Proteomes" id="UP000236745">
    <property type="component" value="Unassembled WGS sequence"/>
</dbReference>
<dbReference type="RefSeq" id="WP_104003712.1">
    <property type="nucleotide sequence ID" value="NZ_FNVQ01000002.1"/>
</dbReference>
<dbReference type="OrthoDB" id="5297628at2"/>
<feature type="chain" id="PRO_5009293630" evidence="1">
    <location>
        <begin position="21"/>
        <end position="90"/>
    </location>
</feature>
<dbReference type="InterPro" id="IPR038644">
    <property type="entry name" value="CopK_sf"/>
</dbReference>
<evidence type="ECO:0000313" key="2">
    <source>
        <dbReference type="EMBL" id="SEG59100.1"/>
    </source>
</evidence>
<dbReference type="AlphaFoldDB" id="A0A1H6BEL0"/>
<protein>
    <submittedName>
        <fullName evidence="2">Copper resistance protein K</fullName>
    </submittedName>
</protein>
<accession>A0A1H6BEL0</accession>
<feature type="signal peptide" evidence="1">
    <location>
        <begin position="1"/>
        <end position="20"/>
    </location>
</feature>
<keyword evidence="1" id="KW-0732">Signal</keyword>
<sequence length="90" mass="9704">MIKQTLIAAGFALMSSAAFAGLQPVEHYALQDGGTLYVFDDGKMGVENEFGLVKSVEEGSTLTTTTGKEITMVGNEIARVRHIELLRNVD</sequence>
<dbReference type="GO" id="GO:0046872">
    <property type="term" value="F:metal ion binding"/>
    <property type="evidence" value="ECO:0007669"/>
    <property type="project" value="InterPro"/>
</dbReference>
<dbReference type="EMBL" id="FNVQ01000002">
    <property type="protein sequence ID" value="SEG59100.1"/>
    <property type="molecule type" value="Genomic_DNA"/>
</dbReference>
<gene>
    <name evidence="2" type="ORF">SAMN05444390_102608</name>
</gene>
<dbReference type="Pfam" id="PF11525">
    <property type="entry name" value="CopK"/>
    <property type="match status" value="1"/>
</dbReference>
<name>A0A1H6BEL0_9GAMM</name>
<evidence type="ECO:0000313" key="3">
    <source>
        <dbReference type="Proteomes" id="UP000236745"/>
    </source>
</evidence>
<dbReference type="Gene3D" id="2.40.10.300">
    <property type="entry name" value="Copper resistance protein K"/>
    <property type="match status" value="1"/>
</dbReference>
<keyword evidence="3" id="KW-1185">Reference proteome</keyword>
<evidence type="ECO:0000256" key="1">
    <source>
        <dbReference type="SAM" id="SignalP"/>
    </source>
</evidence>
<proteinExistence type="predicted"/>
<dbReference type="InterPro" id="IPR021604">
    <property type="entry name" value="CopK"/>
</dbReference>